<dbReference type="PANTHER" id="PTHR46182">
    <property type="entry name" value="FI19480P1"/>
    <property type="match status" value="1"/>
</dbReference>
<protein>
    <recommendedName>
        <fullName evidence="1">PKD/Chitinase domain-containing protein</fullName>
    </recommendedName>
</protein>
<gene>
    <name evidence="2" type="ORF">GCM10011357_18250</name>
</gene>
<dbReference type="PANTHER" id="PTHR46182:SF2">
    <property type="entry name" value="FI19480P1"/>
    <property type="match status" value="1"/>
</dbReference>
<dbReference type="RefSeq" id="WP_188503287.1">
    <property type="nucleotide sequence ID" value="NZ_BMGJ01000006.1"/>
</dbReference>
<reference evidence="3" key="1">
    <citation type="journal article" date="2019" name="Int. J. Syst. Evol. Microbiol.">
        <title>The Global Catalogue of Microorganisms (GCM) 10K type strain sequencing project: providing services to taxonomists for standard genome sequencing and annotation.</title>
        <authorList>
            <consortium name="The Broad Institute Genomics Platform"/>
            <consortium name="The Broad Institute Genome Sequencing Center for Infectious Disease"/>
            <person name="Wu L."/>
            <person name="Ma J."/>
        </authorList>
    </citation>
    <scope>NUCLEOTIDE SEQUENCE [LARGE SCALE GENOMIC DNA]</scope>
    <source>
        <strain evidence="3">CGMCC 1.12923</strain>
    </source>
</reference>
<name>A0ABQ1RAM0_9ALTE</name>
<feature type="domain" description="PKD/Chitinase" evidence="1">
    <location>
        <begin position="924"/>
        <end position="1014"/>
    </location>
</feature>
<evidence type="ECO:0000313" key="2">
    <source>
        <dbReference type="EMBL" id="GGD63320.1"/>
    </source>
</evidence>
<dbReference type="InterPro" id="IPR035986">
    <property type="entry name" value="PKD_dom_sf"/>
</dbReference>
<evidence type="ECO:0000313" key="3">
    <source>
        <dbReference type="Proteomes" id="UP000614272"/>
    </source>
</evidence>
<proteinExistence type="predicted"/>
<accession>A0ABQ1RAM0</accession>
<feature type="domain" description="PKD/Chitinase" evidence="1">
    <location>
        <begin position="829"/>
        <end position="921"/>
    </location>
</feature>
<dbReference type="InterPro" id="IPR022409">
    <property type="entry name" value="PKD/Chitinase_dom"/>
</dbReference>
<dbReference type="Gene3D" id="2.60.120.380">
    <property type="match status" value="7"/>
</dbReference>
<dbReference type="InterPro" id="IPR029865">
    <property type="entry name" value="KIAA0319-like"/>
</dbReference>
<dbReference type="Pfam" id="PF22352">
    <property type="entry name" value="K319L-like_PKD"/>
    <property type="match status" value="3"/>
</dbReference>
<feature type="domain" description="PKD/Chitinase" evidence="1">
    <location>
        <begin position="1123"/>
        <end position="1212"/>
    </location>
</feature>
<dbReference type="InterPro" id="IPR013783">
    <property type="entry name" value="Ig-like_fold"/>
</dbReference>
<dbReference type="SUPFAM" id="SSF89260">
    <property type="entry name" value="Collagen-binding domain"/>
    <property type="match status" value="6"/>
</dbReference>
<feature type="domain" description="PKD/Chitinase" evidence="1">
    <location>
        <begin position="1216"/>
        <end position="1307"/>
    </location>
</feature>
<dbReference type="Pfam" id="PF04151">
    <property type="entry name" value="PPC"/>
    <property type="match status" value="5"/>
</dbReference>
<evidence type="ECO:0000259" key="1">
    <source>
        <dbReference type="SMART" id="SM00089"/>
    </source>
</evidence>
<dbReference type="SMART" id="SM00089">
    <property type="entry name" value="PKD"/>
    <property type="match status" value="4"/>
</dbReference>
<dbReference type="EMBL" id="BMGJ01000006">
    <property type="protein sequence ID" value="GGD63320.1"/>
    <property type="molecule type" value="Genomic_DNA"/>
</dbReference>
<dbReference type="SUPFAM" id="SSF49299">
    <property type="entry name" value="PKD domain"/>
    <property type="match status" value="3"/>
</dbReference>
<dbReference type="Proteomes" id="UP000614272">
    <property type="component" value="Unassembled WGS sequence"/>
</dbReference>
<keyword evidence="3" id="KW-1185">Reference proteome</keyword>
<dbReference type="Gene3D" id="2.60.40.10">
    <property type="entry name" value="Immunoglobulins"/>
    <property type="match status" value="5"/>
</dbReference>
<comment type="caution">
    <text evidence="2">The sequence shown here is derived from an EMBL/GenBank/DDBJ whole genome shotgun (WGS) entry which is preliminary data.</text>
</comment>
<sequence>MHTSQPLIQSVLCYQQLRTDSVRVFKSLKIWLALLFLTWVSTYSLAAHADSLQNGGVVSGAISFVGEQDSWTFNTSAGDQVHISVVDINNTSLSALAMLSAPDGNVISTGQGNRVSKISVTAPQSGTYTLTIRDNNSSTDNDTGTGQYSVYLAIPPVAEHGSLINGSYVQETIELGDIDTWSFEANVGEFVQLSLTDINDTDLSAYLAVYAPDGSYITWGQGNTVSKASFTAAQTGTYTVLVMDNNSSTVNDTGTGDYRLYLAIPPVAEHGSLINGGYVEETIELGDIDTWSFEANVGEFVQLSLTDINDTNLSAYLAVYAPDGSYITWGQGNTVSKASFTAAQTGIYTVLVMDNRSSTVNDTGTGDYRLYLAIPPVAEHGSLIDGSYVEETIELGDIDTWSFEANVGDVVQLSLTDINDTDLSANLTVYAPDGSYVTWGQGNTVSKASFTAAQAGTYTVLVMDNNSSTVNDTGTGDYRLYLAIPPVAEHGSLINGSYVQETIELGDIDTWSFEASVGEFVQLSLTDINDTDLSAYLAVYAPDGSYVTWGQGNTVSKASFTAAQTGTYTVLVMDNRSSTVNDTGTGDYRLYLAIPPVAEHGSLINGGYVEESIELGDIDTWSFEASVGEFVQLSLTDINDTDLSAYLAVYAPDGSYVTWGQGNTVSKASFTVAQTGTYTALVMDNRSSTVNDTGTGDYRLYLARIPGANEHGQIDGAGSLEEYIDLGDLDTFTFNGLAGDIINIRVTDIDETNLAPFIYLFDQSGTYLTQRGGTTVAELIDYSLPGDGTYTLLVMDNNSSTVNDTGIGPYRLDYNLPDAPPDPEQPVAVAIAPAEAYRAEVINLDGSGSFDPDDSPQPLSYLWQLISVPDNSAITETDIQSANNPIASIQGDVSGEYRLLLTVDDGLLNDSAEVLVSVLNRTPVADAGEDKSAPVNTLVSLDGSGSSDADGDLITYQWQFLTLPAGSNATLEDAESVAPYFTPDIAGSYAIGLVVSDAEDDSPQDVVTIEVTAANIGPQASAVYTGDLTVDATISLDGSGSVDPDNGPLPLSYQWRFQSVPGDSTLDDTDITSANSPLAAFSADVEGSYVLVLEVTDGELSDDTALSINIISPEICELSVSAGPDITLELGNSAMLNNATITASDVCEAVTYQWQFVSVAPDSNLVSADISNADQPDATFVPDSGGSYVVQLQVSNADISASDSLTVTVTENAIPIANAGIDQQIELGETARLDAGQSYDPDNAPQPLTYLWQILSAPSGSSAVIMPADAAATDFTPDISGDYLVQLRVFDGQASDTDTMQLTVDTPAEPQMCDIDGNLVIDKVDIRAIMVRRNSPASGDSDRADWNSDGIINVLDARGCVLQCTLSGCATPTND</sequence>
<dbReference type="InterPro" id="IPR007280">
    <property type="entry name" value="Peptidase_C_arc/bac"/>
</dbReference>
<organism evidence="2 3">
    <name type="scientific">Lacimicrobium alkaliphilum</name>
    <dbReference type="NCBI Taxonomy" id="1526571"/>
    <lineage>
        <taxon>Bacteria</taxon>
        <taxon>Pseudomonadati</taxon>
        <taxon>Pseudomonadota</taxon>
        <taxon>Gammaproteobacteria</taxon>
        <taxon>Alteromonadales</taxon>
        <taxon>Alteromonadaceae</taxon>
        <taxon>Lacimicrobium</taxon>
    </lineage>
</organism>